<protein>
    <submittedName>
        <fullName evidence="2">Uncharacterized protein</fullName>
    </submittedName>
</protein>
<evidence type="ECO:0000313" key="3">
    <source>
        <dbReference type="Proteomes" id="UP000594467"/>
    </source>
</evidence>
<dbReference type="RefSeq" id="WP_196882342.1">
    <property type="nucleotide sequence ID" value="NZ_CP065202.1"/>
</dbReference>
<feature type="transmembrane region" description="Helical" evidence="1">
    <location>
        <begin position="391"/>
        <end position="408"/>
    </location>
</feature>
<gene>
    <name evidence="2" type="ORF">I5R27_14140</name>
</gene>
<feature type="transmembrane region" description="Helical" evidence="1">
    <location>
        <begin position="12"/>
        <end position="33"/>
    </location>
</feature>
<feature type="transmembrane region" description="Helical" evidence="1">
    <location>
        <begin position="123"/>
        <end position="147"/>
    </location>
</feature>
<feature type="transmembrane region" description="Helical" evidence="1">
    <location>
        <begin position="190"/>
        <end position="220"/>
    </location>
</feature>
<feature type="transmembrane region" description="Helical" evidence="1">
    <location>
        <begin position="39"/>
        <end position="56"/>
    </location>
</feature>
<keyword evidence="1" id="KW-0472">Membrane</keyword>
<evidence type="ECO:0000256" key="1">
    <source>
        <dbReference type="SAM" id="Phobius"/>
    </source>
</evidence>
<organism evidence="2 3">
    <name type="scientific">Pseudomonas fragi</name>
    <dbReference type="NCBI Taxonomy" id="296"/>
    <lineage>
        <taxon>Bacteria</taxon>
        <taxon>Pseudomonadati</taxon>
        <taxon>Pseudomonadota</taxon>
        <taxon>Gammaproteobacteria</taxon>
        <taxon>Pseudomonadales</taxon>
        <taxon>Pseudomonadaceae</taxon>
        <taxon>Pseudomonas</taxon>
    </lineage>
</organism>
<dbReference type="EMBL" id="CP065202">
    <property type="protein sequence ID" value="QPL29988.1"/>
    <property type="molecule type" value="Genomic_DNA"/>
</dbReference>
<feature type="transmembrane region" description="Helical" evidence="1">
    <location>
        <begin position="227"/>
        <end position="247"/>
    </location>
</feature>
<sequence length="426" mass="47278">MSDLAMPHANQNFIKLYTLLILIGATPPIIVALSPIKTFSAGCILIACIGLALSLRQSKHLSTIKNRTLISLSLALTYFFAQHIFVGEWQAKSYFSALALIGMFGSAYLLAREFHQIDSKIVLEAFTWSYYSFAFIGIFNISTFYILGKTLGYTHAKPFFPFLEPSHFALYFGPLSFIYVATQTTTIKQIYAISLLFGMGVITPNTTLLTYASLSVLLLIFSLRPKALFLTLPIFLATVIYGSSFVLSNEYFSSRLDLSADNQSATTLVYLQGVQDAVNSLSSTNGLGLGFQMLGTQPPSEYAYSIAKVMADVNGELNRQDGGFLAAKLIAELGVLGIVLLILFMISSTKSLLRVRHIKFKSMNSQNTKELIFNCIIITFCIEMFIRGYGYFSSGFFLFLIAVFYLAHSKSNTKTIARRLNSFAYN</sequence>
<reference evidence="2 3" key="1">
    <citation type="submission" date="2020-11" db="EMBL/GenBank/DDBJ databases">
        <title>The Complete Genome of Pseudomonas fragi A13BB.</title>
        <authorList>
            <person name="Awolope O.K."/>
            <person name="O'Driscoll N.H."/>
            <person name="Di Salvo A."/>
            <person name="Lamb A.J."/>
        </authorList>
    </citation>
    <scope>NUCLEOTIDE SEQUENCE [LARGE SCALE GENOMIC DNA]</scope>
    <source>
        <strain evidence="2 3">A13BB</strain>
    </source>
</reference>
<feature type="transmembrane region" description="Helical" evidence="1">
    <location>
        <begin position="68"/>
        <end position="87"/>
    </location>
</feature>
<name>A0A9Q6VIW1_PSEFR</name>
<keyword evidence="1" id="KW-1133">Transmembrane helix</keyword>
<proteinExistence type="predicted"/>
<accession>A0A9Q6VIW1</accession>
<evidence type="ECO:0000313" key="2">
    <source>
        <dbReference type="EMBL" id="QPL29988.1"/>
    </source>
</evidence>
<feature type="transmembrane region" description="Helical" evidence="1">
    <location>
        <begin position="325"/>
        <end position="346"/>
    </location>
</feature>
<dbReference type="Proteomes" id="UP000594467">
    <property type="component" value="Chromosome"/>
</dbReference>
<keyword evidence="1" id="KW-0812">Transmembrane</keyword>
<feature type="transmembrane region" description="Helical" evidence="1">
    <location>
        <begin position="93"/>
        <end position="111"/>
    </location>
</feature>
<dbReference type="AlphaFoldDB" id="A0A9Q6VIW1"/>